<dbReference type="InterPro" id="IPR052906">
    <property type="entry name" value="Type_IV_Methyl-Rstrct_Enzyme"/>
</dbReference>
<organism evidence="2 3">
    <name type="scientific">Limobrevibacterium gyesilva</name>
    <dbReference type="NCBI Taxonomy" id="2991712"/>
    <lineage>
        <taxon>Bacteria</taxon>
        <taxon>Pseudomonadati</taxon>
        <taxon>Pseudomonadota</taxon>
        <taxon>Alphaproteobacteria</taxon>
        <taxon>Acetobacterales</taxon>
        <taxon>Acetobacteraceae</taxon>
        <taxon>Limobrevibacterium</taxon>
    </lineage>
</organism>
<dbReference type="Proteomes" id="UP001165679">
    <property type="component" value="Unassembled WGS sequence"/>
</dbReference>
<dbReference type="EC" id="3.1.21.-" evidence="2"/>
<dbReference type="InterPro" id="IPR007560">
    <property type="entry name" value="Restrct_endonuc_IV_Mrr"/>
</dbReference>
<dbReference type="GO" id="GO:0009307">
    <property type="term" value="P:DNA restriction-modification system"/>
    <property type="evidence" value="ECO:0007669"/>
    <property type="project" value="InterPro"/>
</dbReference>
<keyword evidence="2" id="KW-0378">Hydrolase</keyword>
<evidence type="ECO:0000313" key="3">
    <source>
        <dbReference type="Proteomes" id="UP001165679"/>
    </source>
</evidence>
<dbReference type="PANTHER" id="PTHR30015:SF7">
    <property type="entry name" value="TYPE IV METHYL-DIRECTED RESTRICTION ENZYME ECOKMRR"/>
    <property type="match status" value="1"/>
</dbReference>
<dbReference type="GO" id="GO:0015666">
    <property type="term" value="F:restriction endodeoxyribonuclease activity"/>
    <property type="evidence" value="ECO:0007669"/>
    <property type="project" value="TreeGrafter"/>
</dbReference>
<gene>
    <name evidence="2" type="ORF">OL599_17090</name>
</gene>
<dbReference type="GO" id="GO:0003677">
    <property type="term" value="F:DNA binding"/>
    <property type="evidence" value="ECO:0007669"/>
    <property type="project" value="InterPro"/>
</dbReference>
<dbReference type="SUPFAM" id="SSF52980">
    <property type="entry name" value="Restriction endonuclease-like"/>
    <property type="match status" value="1"/>
</dbReference>
<evidence type="ECO:0000313" key="2">
    <source>
        <dbReference type="EMBL" id="MCW3476292.1"/>
    </source>
</evidence>
<dbReference type="EMBL" id="JAPDNT010000017">
    <property type="protein sequence ID" value="MCW3476292.1"/>
    <property type="molecule type" value="Genomic_DNA"/>
</dbReference>
<proteinExistence type="predicted"/>
<dbReference type="Pfam" id="PF04471">
    <property type="entry name" value="Mrr_cat"/>
    <property type="match status" value="1"/>
</dbReference>
<name>A0AA41YVS3_9PROT</name>
<dbReference type="Gene3D" id="3.40.1350.10">
    <property type="match status" value="1"/>
</dbReference>
<evidence type="ECO:0000259" key="1">
    <source>
        <dbReference type="Pfam" id="PF04471"/>
    </source>
</evidence>
<sequence length="349" mass="38301">MKRLWLVRLGKNGEFEADALDKSLLSIGFNMTTDLSAAKDRDAILAVVKTTFPDAKPGRQTNFAAQVNQFVNTMAVGDIVVSPLMTLPKIGIAEVTSPYQQLENGHPARPVKWLTTDVPRDAFKQDLLFSFGAIMTVCEVRRNDALKRVLAVAKVGKDPGDGAAPDMPEKITPGETSTVDETDQAINLEQIARDQIERRISSVFTGHDLTTLIAAILTAQGYETNVSPPGPDSGIDIVAGRGPLGFEEPRLVVQVKSGDINVDHPTLQSLIGCVQDTHADHGLLVSWSGFKPTVRKRTNELFFRVRLWGREEIISALLSVYDKLPEEIRAELPLRRTWTLVPEDEEGGP</sequence>
<keyword evidence="3" id="KW-1185">Reference proteome</keyword>
<comment type="caution">
    <text evidence="2">The sequence shown here is derived from an EMBL/GenBank/DDBJ whole genome shotgun (WGS) entry which is preliminary data.</text>
</comment>
<dbReference type="PIRSF" id="PIRSF031853">
    <property type="entry name" value="UPC031853"/>
    <property type="match status" value="1"/>
</dbReference>
<reference evidence="2" key="2">
    <citation type="submission" date="2022-10" db="EMBL/GenBank/DDBJ databases">
        <authorList>
            <person name="Trinh H.N."/>
        </authorList>
    </citation>
    <scope>NUCLEOTIDE SEQUENCE</scope>
    <source>
        <strain evidence="2">RN2-1</strain>
    </source>
</reference>
<keyword evidence="2" id="KW-0540">Nuclease</keyword>
<keyword evidence="2" id="KW-0255">Endonuclease</keyword>
<accession>A0AA41YVS3</accession>
<feature type="domain" description="Restriction endonuclease type IV Mrr" evidence="1">
    <location>
        <begin position="204"/>
        <end position="316"/>
    </location>
</feature>
<dbReference type="PANTHER" id="PTHR30015">
    <property type="entry name" value="MRR RESTRICTION SYSTEM PROTEIN"/>
    <property type="match status" value="1"/>
</dbReference>
<dbReference type="InterPro" id="IPR011335">
    <property type="entry name" value="Restrct_endonuc-II-like"/>
</dbReference>
<dbReference type="RefSeq" id="WP_264715059.1">
    <property type="nucleotide sequence ID" value="NZ_JAPDNT010000017.1"/>
</dbReference>
<dbReference type="AlphaFoldDB" id="A0AA41YVS3"/>
<dbReference type="InterPro" id="IPR016984">
    <property type="entry name" value="UCP031853"/>
</dbReference>
<dbReference type="InterPro" id="IPR011856">
    <property type="entry name" value="tRNA_endonuc-like_dom_sf"/>
</dbReference>
<reference evidence="2" key="1">
    <citation type="submission" date="2022-09" db="EMBL/GenBank/DDBJ databases">
        <title>Rhodovastum sp. nov. RN2-1 isolated from soil in Seongnam, South Korea.</title>
        <authorList>
            <person name="Le N.T."/>
        </authorList>
    </citation>
    <scope>NUCLEOTIDE SEQUENCE</scope>
    <source>
        <strain evidence="2">RN2-1</strain>
    </source>
</reference>
<protein>
    <submittedName>
        <fullName evidence="2">Restriction endonuclease</fullName>
        <ecNumber evidence="2">3.1.21.-</ecNumber>
    </submittedName>
</protein>